<evidence type="ECO:0000313" key="4">
    <source>
        <dbReference type="Proteomes" id="UP001595916"/>
    </source>
</evidence>
<dbReference type="Pfam" id="PF13439">
    <property type="entry name" value="Glyco_transf_4"/>
    <property type="match status" value="1"/>
</dbReference>
<organism evidence="3 4">
    <name type="scientific">Filifactor villosus</name>
    <dbReference type="NCBI Taxonomy" id="29374"/>
    <lineage>
        <taxon>Bacteria</taxon>
        <taxon>Bacillati</taxon>
        <taxon>Bacillota</taxon>
        <taxon>Clostridia</taxon>
        <taxon>Peptostreptococcales</taxon>
        <taxon>Filifactoraceae</taxon>
        <taxon>Filifactor</taxon>
    </lineage>
</organism>
<dbReference type="InterPro" id="IPR028098">
    <property type="entry name" value="Glyco_trans_4-like_N"/>
</dbReference>
<dbReference type="CDD" id="cd03817">
    <property type="entry name" value="GT4_UGDG-like"/>
    <property type="match status" value="1"/>
</dbReference>
<dbReference type="Pfam" id="PF00534">
    <property type="entry name" value="Glycos_transf_1"/>
    <property type="match status" value="1"/>
</dbReference>
<feature type="domain" description="Glycosyl transferase family 1" evidence="1">
    <location>
        <begin position="193"/>
        <end position="354"/>
    </location>
</feature>
<accession>A0ABV9QKL1</accession>
<reference evidence="4" key="1">
    <citation type="journal article" date="2019" name="Int. J. Syst. Evol. Microbiol.">
        <title>The Global Catalogue of Microorganisms (GCM) 10K type strain sequencing project: providing services to taxonomists for standard genome sequencing and annotation.</title>
        <authorList>
            <consortium name="The Broad Institute Genomics Platform"/>
            <consortium name="The Broad Institute Genome Sequencing Center for Infectious Disease"/>
            <person name="Wu L."/>
            <person name="Ma J."/>
        </authorList>
    </citation>
    <scope>NUCLEOTIDE SEQUENCE [LARGE SCALE GENOMIC DNA]</scope>
    <source>
        <strain evidence="4">CCUG 46385</strain>
    </source>
</reference>
<dbReference type="EMBL" id="JBHSHL010000025">
    <property type="protein sequence ID" value="MFC4804920.1"/>
    <property type="molecule type" value="Genomic_DNA"/>
</dbReference>
<evidence type="ECO:0000259" key="2">
    <source>
        <dbReference type="Pfam" id="PF13439"/>
    </source>
</evidence>
<dbReference type="Proteomes" id="UP001595916">
    <property type="component" value="Unassembled WGS sequence"/>
</dbReference>
<dbReference type="InterPro" id="IPR001296">
    <property type="entry name" value="Glyco_trans_1"/>
</dbReference>
<proteinExistence type="predicted"/>
<evidence type="ECO:0000313" key="3">
    <source>
        <dbReference type="EMBL" id="MFC4804920.1"/>
    </source>
</evidence>
<dbReference type="InterPro" id="IPR050194">
    <property type="entry name" value="Glycosyltransferase_grp1"/>
</dbReference>
<gene>
    <name evidence="3" type="ORF">ACFO4R_07475</name>
</gene>
<comment type="caution">
    <text evidence="3">The sequence shown here is derived from an EMBL/GenBank/DDBJ whole genome shotgun (WGS) entry which is preliminary data.</text>
</comment>
<keyword evidence="4" id="KW-1185">Reference proteome</keyword>
<sequence length="416" mass="48484">MKILITTDTYLPSINGVVTSVNMLYRELKARGHDVRILTLSDDIHMKKRDDVYYLRSFRMYVYPGVRGTVPIEKTFRKEIERWRPDIIHTQTEFFTMVIAKKIASVLNIPIVHTYHTMYEHYTRYLLRVDAISRQSAKLFTRESLRMVDAVVAPTGKVEKTLRDYGVDLPVYVIPTGLAMDKFGKSVSEEEKRALRCKLGISEDKKIIATIGRIGLEKNLDEVADYFLYVERAHPEIVWLIVGDGPYREELQNRISRLKLSDNVIFTGMVDPEEIYLYYKLADVFVSASMSETQGLTYVEALMAGTPLVCKKDACLADILEEGVNGYYFETGDEFNRHLNELLSDEEKRKRFSDCALESSVKFSKERFAENIEKAYMDCLKKFSGREERFLRSRRLGRMKKLPHLYMEKISDYFRF</sequence>
<name>A0ABV9QKL1_9FIRM</name>
<dbReference type="SUPFAM" id="SSF53756">
    <property type="entry name" value="UDP-Glycosyltransferase/glycogen phosphorylase"/>
    <property type="match status" value="1"/>
</dbReference>
<protein>
    <submittedName>
        <fullName evidence="3">Glycosyltransferase family 4 protein</fullName>
    </submittedName>
</protein>
<evidence type="ECO:0000259" key="1">
    <source>
        <dbReference type="Pfam" id="PF00534"/>
    </source>
</evidence>
<dbReference type="PANTHER" id="PTHR45947:SF3">
    <property type="entry name" value="SULFOQUINOVOSYL TRANSFERASE SQD2"/>
    <property type="match status" value="1"/>
</dbReference>
<dbReference type="Gene3D" id="3.40.50.2000">
    <property type="entry name" value="Glycogen Phosphorylase B"/>
    <property type="match status" value="2"/>
</dbReference>
<dbReference type="RefSeq" id="WP_379788450.1">
    <property type="nucleotide sequence ID" value="NZ_JBHSHL010000025.1"/>
</dbReference>
<feature type="domain" description="Glycosyltransferase subfamily 4-like N-terminal" evidence="2">
    <location>
        <begin position="14"/>
        <end position="178"/>
    </location>
</feature>
<dbReference type="PANTHER" id="PTHR45947">
    <property type="entry name" value="SULFOQUINOVOSYL TRANSFERASE SQD2"/>
    <property type="match status" value="1"/>
</dbReference>